<comment type="similarity">
    <text evidence="3">Belongs to the cytochrome P450 family.</text>
</comment>
<dbReference type="AlphaFoldDB" id="A0AAW0PEB7"/>
<evidence type="ECO:0000313" key="13">
    <source>
        <dbReference type="Proteomes" id="UP001460270"/>
    </source>
</evidence>
<dbReference type="GO" id="GO:0004497">
    <property type="term" value="F:monooxygenase activity"/>
    <property type="evidence" value="ECO:0007669"/>
    <property type="project" value="InterPro"/>
</dbReference>
<evidence type="ECO:0000256" key="9">
    <source>
        <dbReference type="ARBA" id="ARBA00031205"/>
    </source>
</evidence>
<comment type="function">
    <text evidence="10">Catalyzes the biosynthesis and metabolism of eicosanoids. Catalyzes the isomerization of prostaglandin H2 to prostacyclin (= prostaglandin I2), a potent mediator of vasodilation and inhibitor of platelet aggregation. Additionally, displays dehydratase activity, toward hydroperoxyeicosatetraenoates (HPETEs), especially toward (15S)-hydroperoxy-(5Z,8Z,11Z,13E)-eicosatetraenoate (15(S)-HPETE).</text>
</comment>
<dbReference type="SUPFAM" id="SSF48264">
    <property type="entry name" value="Cytochrome P450"/>
    <property type="match status" value="1"/>
</dbReference>
<evidence type="ECO:0000256" key="5">
    <source>
        <dbReference type="ARBA" id="ARBA00017409"/>
    </source>
</evidence>
<dbReference type="PANTHER" id="PTHR24306:SF4">
    <property type="entry name" value="PROSTACYCLIN SYNTHASE"/>
    <property type="match status" value="1"/>
</dbReference>
<evidence type="ECO:0000256" key="11">
    <source>
        <dbReference type="PIRSR" id="PIRSR602403-1"/>
    </source>
</evidence>
<dbReference type="Pfam" id="PF00067">
    <property type="entry name" value="p450"/>
    <property type="match status" value="1"/>
</dbReference>
<reference evidence="13" key="1">
    <citation type="submission" date="2024-04" db="EMBL/GenBank/DDBJ databases">
        <title>Salinicola lusitanus LLJ914,a marine bacterium isolated from the Okinawa Trough.</title>
        <authorList>
            <person name="Li J."/>
        </authorList>
    </citation>
    <scope>NUCLEOTIDE SEQUENCE [LARGE SCALE GENOMIC DNA]</scope>
</reference>
<dbReference type="InterPro" id="IPR002403">
    <property type="entry name" value="Cyt_P450_E_grp-IV"/>
</dbReference>
<dbReference type="EMBL" id="JBBPFD010000008">
    <property type="protein sequence ID" value="KAK7916704.1"/>
    <property type="molecule type" value="Genomic_DNA"/>
</dbReference>
<evidence type="ECO:0000256" key="4">
    <source>
        <dbReference type="ARBA" id="ARBA00012204"/>
    </source>
</evidence>
<dbReference type="GO" id="GO:0005506">
    <property type="term" value="F:iron ion binding"/>
    <property type="evidence" value="ECO:0007669"/>
    <property type="project" value="InterPro"/>
</dbReference>
<dbReference type="EC" id="5.3.99.4" evidence="4"/>
<accession>A0AAW0PEB7</accession>
<keyword evidence="6" id="KW-0443">Lipid metabolism</keyword>
<dbReference type="Gene3D" id="1.10.630.10">
    <property type="entry name" value="Cytochrome P450"/>
    <property type="match status" value="1"/>
</dbReference>
<keyword evidence="6" id="KW-0444">Lipid biosynthesis</keyword>
<gene>
    <name evidence="12" type="ORF">WMY93_012465</name>
</gene>
<keyword evidence="13" id="KW-1185">Reference proteome</keyword>
<evidence type="ECO:0000256" key="2">
    <source>
        <dbReference type="ARBA" id="ARBA00004389"/>
    </source>
</evidence>
<keyword evidence="7 11" id="KW-0479">Metal-binding</keyword>
<dbReference type="PRINTS" id="PR00465">
    <property type="entry name" value="EP450IV"/>
</dbReference>
<evidence type="ECO:0000313" key="12">
    <source>
        <dbReference type="EMBL" id="KAK7916704.1"/>
    </source>
</evidence>
<feature type="binding site" description="axial binding residue" evidence="11">
    <location>
        <position position="49"/>
    </location>
    <ligand>
        <name>heme</name>
        <dbReference type="ChEBI" id="CHEBI:30413"/>
    </ligand>
    <ligandPart>
        <name>Fe</name>
        <dbReference type="ChEBI" id="CHEBI:18248"/>
    </ligandPart>
</feature>
<organism evidence="12 13">
    <name type="scientific">Mugilogobius chulae</name>
    <name type="common">yellowstripe goby</name>
    <dbReference type="NCBI Taxonomy" id="88201"/>
    <lineage>
        <taxon>Eukaryota</taxon>
        <taxon>Metazoa</taxon>
        <taxon>Chordata</taxon>
        <taxon>Craniata</taxon>
        <taxon>Vertebrata</taxon>
        <taxon>Euteleostomi</taxon>
        <taxon>Actinopterygii</taxon>
        <taxon>Neopterygii</taxon>
        <taxon>Teleostei</taxon>
        <taxon>Neoteleostei</taxon>
        <taxon>Acanthomorphata</taxon>
        <taxon>Gobiaria</taxon>
        <taxon>Gobiiformes</taxon>
        <taxon>Gobioidei</taxon>
        <taxon>Gobiidae</taxon>
        <taxon>Gobionellinae</taxon>
        <taxon>Mugilogobius</taxon>
    </lineage>
</organism>
<comment type="cofactor">
    <cofactor evidence="11">
        <name>heme</name>
        <dbReference type="ChEBI" id="CHEBI:30413"/>
    </cofactor>
</comment>
<dbReference type="GO" id="GO:0020037">
    <property type="term" value="F:heme binding"/>
    <property type="evidence" value="ECO:0007669"/>
    <property type="project" value="InterPro"/>
</dbReference>
<comment type="subcellular location">
    <subcellularLocation>
        <location evidence="2">Endoplasmic reticulum membrane</location>
        <topology evidence="2">Single-pass membrane protein</topology>
    </subcellularLocation>
</comment>
<sequence>MDPEIYSEPQKFKHDRFLNQDGSVKMDFYKRGRRLKYYTMPWGAGTNGCVGKQLAINTIRQFVYMVLTKCELELCDPSAQLPEVNTSRYGFGVLQPQEDLLFRYRLKTNHKGL</sequence>
<keyword evidence="11" id="KW-0349">Heme</keyword>
<dbReference type="GO" id="GO:0001516">
    <property type="term" value="P:prostaglandin biosynthetic process"/>
    <property type="evidence" value="ECO:0007669"/>
    <property type="project" value="TreeGrafter"/>
</dbReference>
<dbReference type="GO" id="GO:0008116">
    <property type="term" value="F:prostaglandin-I synthase activity"/>
    <property type="evidence" value="ECO:0007669"/>
    <property type="project" value="UniProtKB-EC"/>
</dbReference>
<evidence type="ECO:0000256" key="1">
    <source>
        <dbReference type="ARBA" id="ARBA00000463"/>
    </source>
</evidence>
<evidence type="ECO:0000256" key="7">
    <source>
        <dbReference type="ARBA" id="ARBA00022723"/>
    </source>
</evidence>
<dbReference type="Proteomes" id="UP001460270">
    <property type="component" value="Unassembled WGS sequence"/>
</dbReference>
<keyword evidence="8 11" id="KW-0408">Iron</keyword>
<dbReference type="GO" id="GO:0005789">
    <property type="term" value="C:endoplasmic reticulum membrane"/>
    <property type="evidence" value="ECO:0007669"/>
    <property type="project" value="UniProtKB-SubCell"/>
</dbReference>
<dbReference type="InterPro" id="IPR001128">
    <property type="entry name" value="Cyt_P450"/>
</dbReference>
<dbReference type="PANTHER" id="PTHR24306">
    <property type="match status" value="1"/>
</dbReference>
<evidence type="ECO:0000256" key="3">
    <source>
        <dbReference type="ARBA" id="ARBA00010617"/>
    </source>
</evidence>
<comment type="caution">
    <text evidence="12">The sequence shown here is derived from an EMBL/GenBank/DDBJ whole genome shotgun (WGS) entry which is preliminary data.</text>
</comment>
<protein>
    <recommendedName>
        <fullName evidence="5">Prostacyclin synthase</fullName>
        <ecNumber evidence="4">5.3.99.4</ecNumber>
    </recommendedName>
    <alternativeName>
        <fullName evidence="9">Prostaglandin I2 synthase</fullName>
    </alternativeName>
</protein>
<evidence type="ECO:0000256" key="6">
    <source>
        <dbReference type="ARBA" id="ARBA00022516"/>
    </source>
</evidence>
<proteinExistence type="inferred from homology"/>
<evidence type="ECO:0000256" key="10">
    <source>
        <dbReference type="ARBA" id="ARBA00045141"/>
    </source>
</evidence>
<name>A0AAW0PEB7_9GOBI</name>
<dbReference type="GO" id="GO:0016705">
    <property type="term" value="F:oxidoreductase activity, acting on paired donors, with incorporation or reduction of molecular oxygen"/>
    <property type="evidence" value="ECO:0007669"/>
    <property type="project" value="InterPro"/>
</dbReference>
<comment type="catalytic activity">
    <reaction evidence="1">
        <text>prostaglandin H2 = prostaglandin I2</text>
        <dbReference type="Rhea" id="RHEA:23580"/>
        <dbReference type="ChEBI" id="CHEBI:57403"/>
        <dbReference type="ChEBI" id="CHEBI:57405"/>
        <dbReference type="EC" id="5.3.99.4"/>
    </reaction>
    <physiologicalReaction direction="left-to-right" evidence="1">
        <dbReference type="Rhea" id="RHEA:23581"/>
    </physiologicalReaction>
</comment>
<evidence type="ECO:0000256" key="8">
    <source>
        <dbReference type="ARBA" id="ARBA00023004"/>
    </source>
</evidence>
<dbReference type="InterPro" id="IPR036396">
    <property type="entry name" value="Cyt_P450_sf"/>
</dbReference>